<dbReference type="InterPro" id="IPR000307">
    <property type="entry name" value="Ribosomal_bS16"/>
</dbReference>
<feature type="region of interest" description="Disordered" evidence="4">
    <location>
        <begin position="91"/>
        <end position="112"/>
    </location>
</feature>
<accession>A0A0H5DS24</accession>
<evidence type="ECO:0000256" key="4">
    <source>
        <dbReference type="SAM" id="MobiDB-lite"/>
    </source>
</evidence>
<gene>
    <name evidence="3 5" type="primary">rpsP</name>
    <name evidence="5" type="ORF">ELAC_2141</name>
</gene>
<dbReference type="GO" id="GO:0006412">
    <property type="term" value="P:translation"/>
    <property type="evidence" value="ECO:0007669"/>
    <property type="project" value="UniProtKB-UniRule"/>
</dbReference>
<dbReference type="InterPro" id="IPR023803">
    <property type="entry name" value="Ribosomal_bS16_dom_sf"/>
</dbReference>
<feature type="compositionally biased region" description="Basic residues" evidence="4">
    <location>
        <begin position="95"/>
        <end position="112"/>
    </location>
</feature>
<proteinExistence type="inferred from homology"/>
<dbReference type="RefSeq" id="WP_098039328.1">
    <property type="nucleotide sequence ID" value="NZ_CWGJ01000028.1"/>
</dbReference>
<dbReference type="GO" id="GO:0005737">
    <property type="term" value="C:cytoplasm"/>
    <property type="evidence" value="ECO:0007669"/>
    <property type="project" value="UniProtKB-ARBA"/>
</dbReference>
<dbReference type="EMBL" id="CWGJ01000028">
    <property type="protein sequence ID" value="CRX39462.1"/>
    <property type="molecule type" value="Genomic_DNA"/>
</dbReference>
<dbReference type="PANTHER" id="PTHR12919:SF20">
    <property type="entry name" value="SMALL RIBOSOMAL SUBUNIT PROTEIN BS16M"/>
    <property type="match status" value="1"/>
</dbReference>
<evidence type="ECO:0000256" key="3">
    <source>
        <dbReference type="HAMAP-Rule" id="MF_00385"/>
    </source>
</evidence>
<dbReference type="NCBIfam" id="TIGR00002">
    <property type="entry name" value="S16"/>
    <property type="match status" value="1"/>
</dbReference>
<reference evidence="6" key="1">
    <citation type="submission" date="2015-06" db="EMBL/GenBank/DDBJ databases">
        <authorList>
            <person name="Bertelli C."/>
        </authorList>
    </citation>
    <scope>NUCLEOTIDE SEQUENCE [LARGE SCALE GENOMIC DNA]</scope>
    <source>
        <strain evidence="6">CRIB-30</strain>
    </source>
</reference>
<keyword evidence="6" id="KW-1185">Reference proteome</keyword>
<evidence type="ECO:0000256" key="1">
    <source>
        <dbReference type="ARBA" id="ARBA00022980"/>
    </source>
</evidence>
<dbReference type="OrthoDB" id="9807878at2"/>
<organism evidence="5 6">
    <name type="scientific">Estrella lausannensis</name>
    <dbReference type="NCBI Taxonomy" id="483423"/>
    <lineage>
        <taxon>Bacteria</taxon>
        <taxon>Pseudomonadati</taxon>
        <taxon>Chlamydiota</taxon>
        <taxon>Chlamydiia</taxon>
        <taxon>Parachlamydiales</taxon>
        <taxon>Candidatus Criblamydiaceae</taxon>
        <taxon>Estrella</taxon>
    </lineage>
</organism>
<keyword evidence="1 3" id="KW-0689">Ribosomal protein</keyword>
<name>A0A0H5DS24_9BACT</name>
<evidence type="ECO:0000313" key="5">
    <source>
        <dbReference type="EMBL" id="CRX39462.1"/>
    </source>
</evidence>
<dbReference type="Proteomes" id="UP000220251">
    <property type="component" value="Unassembled WGS sequence"/>
</dbReference>
<evidence type="ECO:0000313" key="6">
    <source>
        <dbReference type="Proteomes" id="UP000220251"/>
    </source>
</evidence>
<dbReference type="GO" id="GO:0003735">
    <property type="term" value="F:structural constituent of ribosome"/>
    <property type="evidence" value="ECO:0007669"/>
    <property type="project" value="InterPro"/>
</dbReference>
<protein>
    <recommendedName>
        <fullName evidence="3">Small ribosomal subunit protein bS16</fullName>
    </recommendedName>
</protein>
<dbReference type="Gene3D" id="3.30.1320.10">
    <property type="match status" value="1"/>
</dbReference>
<dbReference type="PANTHER" id="PTHR12919">
    <property type="entry name" value="30S RIBOSOMAL PROTEIN S16"/>
    <property type="match status" value="1"/>
</dbReference>
<dbReference type="SUPFAM" id="SSF54565">
    <property type="entry name" value="Ribosomal protein S16"/>
    <property type="match status" value="1"/>
</dbReference>
<dbReference type="GO" id="GO:0015935">
    <property type="term" value="C:small ribosomal subunit"/>
    <property type="evidence" value="ECO:0007669"/>
    <property type="project" value="TreeGrafter"/>
</dbReference>
<dbReference type="AlphaFoldDB" id="A0A0H5DS24"/>
<evidence type="ECO:0000256" key="2">
    <source>
        <dbReference type="ARBA" id="ARBA00023274"/>
    </source>
</evidence>
<dbReference type="Pfam" id="PF00886">
    <property type="entry name" value="Ribosomal_S16"/>
    <property type="match status" value="1"/>
</dbReference>
<comment type="similarity">
    <text evidence="3">Belongs to the bacterial ribosomal protein bS16 family.</text>
</comment>
<sequence length="112" mass="12884">MGLKIRFRRQGRINMPTYRLVVTDCRTKRDGKYVEALGWYNPTAPSEENTLSLKADRIAHWLAQGAEITERARSIVKKVAPEVIRTQTQKEIAHRAKISQKRKARRKAVKAA</sequence>
<keyword evidence="2 3" id="KW-0687">Ribonucleoprotein</keyword>
<dbReference type="HAMAP" id="MF_00385">
    <property type="entry name" value="Ribosomal_bS16"/>
    <property type="match status" value="1"/>
</dbReference>